<evidence type="ECO:0000256" key="1">
    <source>
        <dbReference type="ARBA" id="ARBA00001748"/>
    </source>
</evidence>
<dbReference type="InterPro" id="IPR004183">
    <property type="entry name" value="Xdiol_dOase_suB"/>
</dbReference>
<accession>A0A6M6JU13</accession>
<keyword evidence="9 10" id="KW-0408">Iron</keyword>
<name>A0A6M6JU13_9PSEU</name>
<feature type="domain" description="Extradiol ring-cleavage dioxygenase class III enzyme subunit B" evidence="11">
    <location>
        <begin position="7"/>
        <end position="305"/>
    </location>
</feature>
<evidence type="ECO:0000259" key="11">
    <source>
        <dbReference type="Pfam" id="PF02900"/>
    </source>
</evidence>
<evidence type="ECO:0000256" key="8">
    <source>
        <dbReference type="ARBA" id="ARBA00023002"/>
    </source>
</evidence>
<evidence type="ECO:0000256" key="3">
    <source>
        <dbReference type="ARBA" id="ARBA00005207"/>
    </source>
</evidence>
<gene>
    <name evidence="10" type="primary">mhpB</name>
    <name evidence="12" type="ORF">HOP40_33370</name>
</gene>
<evidence type="ECO:0000256" key="4">
    <source>
        <dbReference type="ARBA" id="ARBA00007030"/>
    </source>
</evidence>
<proteinExistence type="inferred from homology"/>
<evidence type="ECO:0000256" key="7">
    <source>
        <dbReference type="ARBA" id="ARBA00022964"/>
    </source>
</evidence>
<protein>
    <recommendedName>
        <fullName evidence="10">2,3-dihydroxyphenylpropionate/2,3-dihydroxicinnamic acid 1,2-dioxygenase</fullName>
        <ecNumber evidence="10">1.13.11.16</ecNumber>
    </recommendedName>
    <alternativeName>
        <fullName evidence="10">3-carboxyethylcatechol 2,3-dioxygenase</fullName>
    </alternativeName>
</protein>
<dbReference type="HAMAP" id="MF_01653">
    <property type="entry name" value="MhpB"/>
    <property type="match status" value="1"/>
</dbReference>
<comment type="catalytic activity">
    <reaction evidence="2 10">
        <text>3-(2,3-dihydroxyphenyl)propanoate + O2 = (2Z,4E)-2-hydroxy-6-oxonona-2,4-dienedioate + H(+)</text>
        <dbReference type="Rhea" id="RHEA:23840"/>
        <dbReference type="ChEBI" id="CHEBI:15378"/>
        <dbReference type="ChEBI" id="CHEBI:15379"/>
        <dbReference type="ChEBI" id="CHEBI:46951"/>
        <dbReference type="ChEBI" id="CHEBI:66887"/>
        <dbReference type="EC" id="1.13.11.16"/>
    </reaction>
</comment>
<comment type="similarity">
    <text evidence="4 10">Belongs to the LigB/MhpB extradiol dioxygenase family.</text>
</comment>
<dbReference type="CDD" id="cd07365">
    <property type="entry name" value="MhpB_like"/>
    <property type="match status" value="1"/>
</dbReference>
<comment type="subunit">
    <text evidence="5 10">Homotetramer.</text>
</comment>
<feature type="active site" description="Proton donor" evidence="10">
    <location>
        <position position="115"/>
    </location>
</feature>
<evidence type="ECO:0000313" key="12">
    <source>
        <dbReference type="EMBL" id="QJY50052.1"/>
    </source>
</evidence>
<comment type="cofactor">
    <cofactor evidence="10">
        <name>Fe(2+)</name>
        <dbReference type="ChEBI" id="CHEBI:29033"/>
    </cofactor>
</comment>
<dbReference type="KEGG" id="pbro:HOP40_33370"/>
<dbReference type="AlphaFoldDB" id="A0A6M6JU13"/>
<dbReference type="RefSeq" id="WP_172167107.1">
    <property type="nucleotide sequence ID" value="NZ_CP053564.1"/>
</dbReference>
<feature type="active site" description="Proton acceptor" evidence="10">
    <location>
        <position position="179"/>
    </location>
</feature>
<dbReference type="EMBL" id="CP053564">
    <property type="protein sequence ID" value="QJY50052.1"/>
    <property type="molecule type" value="Genomic_DNA"/>
</dbReference>
<dbReference type="SUPFAM" id="SSF53213">
    <property type="entry name" value="LigB-like"/>
    <property type="match status" value="1"/>
</dbReference>
<reference evidence="12 13" key="1">
    <citation type="submission" date="2020-05" db="EMBL/GenBank/DDBJ databases">
        <authorList>
            <person name="Mo P."/>
        </authorList>
    </citation>
    <scope>NUCLEOTIDE SEQUENCE [LARGE SCALE GENOMIC DNA]</scope>
    <source>
        <strain evidence="12 13">Gen01</strain>
    </source>
</reference>
<organism evidence="12 13">
    <name type="scientific">Pseudonocardia broussonetiae</name>
    <dbReference type="NCBI Taxonomy" id="2736640"/>
    <lineage>
        <taxon>Bacteria</taxon>
        <taxon>Bacillati</taxon>
        <taxon>Actinomycetota</taxon>
        <taxon>Actinomycetes</taxon>
        <taxon>Pseudonocardiales</taxon>
        <taxon>Pseudonocardiaceae</taxon>
        <taxon>Pseudonocardia</taxon>
    </lineage>
</organism>
<keyword evidence="8 10" id="KW-0560">Oxidoreductase</keyword>
<keyword evidence="6 10" id="KW-0058">Aromatic hydrocarbons catabolism</keyword>
<keyword evidence="7 10" id="KW-0223">Dioxygenase</keyword>
<sequence length="314" mass="33323">MSLAVVTASHSPLMDRAKPAQDVLDRVGDALDSARAFVGSLDPELVIIFGPDHYNGFFYDMMPPFCIGTAATSVGDYGLPAGPLLVDREASRELARAVLGAGLDVAVSERMHVDHGFCQPLQLLFGAIDTVPVVPVFVNCVAEPLGPASRARLLGDAIGRAAATWDRRVLLVGSGGLSHDPPVPRLDGAPPEVAAGLIAGRNPTPEARSARESRVIAAAGAFVEGTSGLRPLNPDWDAEFLHIISSGELERVDAWTNEWCVEQAGHSSHEVRTWIAAYAALAAQGAYTVESTFYEAIPEWIAGFGITTARMETK</sequence>
<dbReference type="EC" id="1.13.11.16" evidence="10"/>
<dbReference type="Pfam" id="PF02900">
    <property type="entry name" value="LigB"/>
    <property type="match status" value="1"/>
</dbReference>
<comment type="function">
    <text evidence="10">Catalyzes the non-heme iron(II)-dependent oxidative cleavage of 2,3-dihydroxyphenylpropionic acid and 2,3-dihydroxicinnamic acid into 2-hydroxy-6-ketononadienedioate and 2-hydroxy-6-ketononatrienedioate, respectively.</text>
</comment>
<evidence type="ECO:0000256" key="2">
    <source>
        <dbReference type="ARBA" id="ARBA00001843"/>
    </source>
</evidence>
<evidence type="ECO:0000256" key="10">
    <source>
        <dbReference type="HAMAP-Rule" id="MF_01653"/>
    </source>
</evidence>
<dbReference type="NCBIfam" id="NF009910">
    <property type="entry name" value="PRK13370.1-4"/>
    <property type="match status" value="1"/>
</dbReference>
<comment type="catalytic activity">
    <reaction evidence="1 10">
        <text>(2E)-3-(2,3-dihydroxyphenyl)prop-2-enoate + O2 = (2Z,4E,7E)-2-hydroxy-6-oxonona-2,4,7-trienedioate + H(+)</text>
        <dbReference type="Rhea" id="RHEA:25054"/>
        <dbReference type="ChEBI" id="CHEBI:15378"/>
        <dbReference type="ChEBI" id="CHEBI:15379"/>
        <dbReference type="ChEBI" id="CHEBI:58642"/>
        <dbReference type="ChEBI" id="CHEBI:66888"/>
        <dbReference type="EC" id="1.13.11.16"/>
    </reaction>
</comment>
<evidence type="ECO:0000256" key="9">
    <source>
        <dbReference type="ARBA" id="ARBA00023004"/>
    </source>
</evidence>
<dbReference type="InterPro" id="IPR023789">
    <property type="entry name" value="DHPP/DHXA_dioxygenase"/>
</dbReference>
<dbReference type="GO" id="GO:0047070">
    <property type="term" value="F:3-carboxyethylcatechol 2,3-dioxygenase activity"/>
    <property type="evidence" value="ECO:0007669"/>
    <property type="project" value="UniProtKB-UniRule"/>
</dbReference>
<comment type="pathway">
    <text evidence="3 10">Aromatic compound metabolism; 3-phenylpropanoate degradation.</text>
</comment>
<dbReference type="GO" id="GO:0008198">
    <property type="term" value="F:ferrous iron binding"/>
    <property type="evidence" value="ECO:0007669"/>
    <property type="project" value="InterPro"/>
</dbReference>
<dbReference type="Proteomes" id="UP000505377">
    <property type="component" value="Chromosome"/>
</dbReference>
<keyword evidence="13" id="KW-1185">Reference proteome</keyword>
<evidence type="ECO:0000313" key="13">
    <source>
        <dbReference type="Proteomes" id="UP000505377"/>
    </source>
</evidence>
<dbReference type="UniPathway" id="UPA00714"/>
<dbReference type="GO" id="GO:0019380">
    <property type="term" value="P:3-phenylpropionate catabolic process"/>
    <property type="evidence" value="ECO:0007669"/>
    <property type="project" value="UniProtKB-UniRule"/>
</dbReference>
<evidence type="ECO:0000256" key="6">
    <source>
        <dbReference type="ARBA" id="ARBA00022797"/>
    </source>
</evidence>
<dbReference type="Gene3D" id="3.40.830.10">
    <property type="entry name" value="LigB-like"/>
    <property type="match status" value="1"/>
</dbReference>
<evidence type="ECO:0000256" key="5">
    <source>
        <dbReference type="ARBA" id="ARBA00011881"/>
    </source>
</evidence>